<evidence type="ECO:0000313" key="7">
    <source>
        <dbReference type="Proteomes" id="UP000824023"/>
    </source>
</evidence>
<dbReference type="Pfam" id="PF01855">
    <property type="entry name" value="POR_N"/>
    <property type="match status" value="1"/>
</dbReference>
<dbReference type="CDD" id="cd07034">
    <property type="entry name" value="TPP_PYR_PFOR_IOR-alpha_like"/>
    <property type="match status" value="1"/>
</dbReference>
<feature type="domain" description="Pyruvate flavodoxin/ferredoxin oxidoreductase pyrimidine binding" evidence="4">
    <location>
        <begin position="15"/>
        <end position="172"/>
    </location>
</feature>
<comment type="cofactor">
    <cofactor evidence="3">
        <name>[4Fe-4S] cluster</name>
        <dbReference type="ChEBI" id="CHEBI:49883"/>
    </cofactor>
    <text evidence="3">Binds 2 [4Fe-4S] clusters. In this family the first cluster has a non-standard and varying [4Fe-4S] binding motif CX(2)CX(2)CX(4-5)CP.</text>
</comment>
<sequence>MNKQLLLGDEALAQGALDAGLSGVYAYPGTPSTEITEYIQAAPEARERKVHNRWSANEKTAMEAALGMSFAGKRALVCMKHVGMNVAADCFVNAAITGVRGGLIVVAADDPGMHSSQNEQDSRFYGDFALIPMYEPSNQQEAYDMAYHGFDFSEQTGEPVLMRLVTRLAHSRSGVIRHEPQTVPALPAVSDASQFVLLPGIARRRYHALLEKQTDLLKASEESPYNQYTDGPDKSLGIIACGIGYNYLMENYPDGCPYPVLKIGQYPLPRRQLTRIATECDSLLVIEDGQPFVEKQLRGYLNNALRIKGRMDGTLPSDGELNPDIVAHALGMDNQSVFDASPWVEMRPPALCEGCGHRDMYTILTKVLREEYPEHRVFGDIGCYTLGAGAPFHAIHSCVDMGASITMAKGASDAGIYPAVAVIGDSTFTHSGMTGLLDCVNEQADVTVIISDNETTAMTGGQDSAGTGRLESICAGIGVAPEHIRVVVPLKKNYEEMENILREELNYHGVSVIIPRRECIQTLIRKKRNNK</sequence>
<dbReference type="PANTHER" id="PTHR43710:SF5">
    <property type="entry name" value="INDOLEPYRUVATE FERREDOXIN OXIDOREDUCTASE ALPHA SUBUNIT"/>
    <property type="match status" value="1"/>
</dbReference>
<dbReference type="Pfam" id="PF02775">
    <property type="entry name" value="TPP_enzyme_C"/>
    <property type="match status" value="1"/>
</dbReference>
<dbReference type="EMBL" id="DXCK01000015">
    <property type="protein sequence ID" value="HIZ00812.1"/>
    <property type="molecule type" value="Genomic_DNA"/>
</dbReference>
<dbReference type="FunFam" id="3.40.50.970:FF:000039">
    <property type="entry name" value="Indolepyruvate oxidoreductase subunit IorA"/>
    <property type="match status" value="1"/>
</dbReference>
<reference evidence="6" key="1">
    <citation type="journal article" date="2021" name="PeerJ">
        <title>Extensive microbial diversity within the chicken gut microbiome revealed by metagenomics and culture.</title>
        <authorList>
            <person name="Gilroy R."/>
            <person name="Ravi A."/>
            <person name="Getino M."/>
            <person name="Pursley I."/>
            <person name="Horton D.L."/>
            <person name="Alikhan N.F."/>
            <person name="Baker D."/>
            <person name="Gharbi K."/>
            <person name="Hall N."/>
            <person name="Watson M."/>
            <person name="Adriaenssens E.M."/>
            <person name="Foster-Nyarko E."/>
            <person name="Jarju S."/>
            <person name="Secka A."/>
            <person name="Antonio M."/>
            <person name="Oren A."/>
            <person name="Chaudhuri R.R."/>
            <person name="La Ragione R."/>
            <person name="Hildebrand F."/>
            <person name="Pallen M.J."/>
        </authorList>
    </citation>
    <scope>NUCLEOTIDE SEQUENCE</scope>
    <source>
        <strain evidence="6">ChiHjej12B11-24981</strain>
    </source>
</reference>
<keyword evidence="3" id="KW-0004">4Fe-4S</keyword>
<keyword evidence="3" id="KW-0411">Iron-sulfur</keyword>
<evidence type="ECO:0000259" key="5">
    <source>
        <dbReference type="Pfam" id="PF02775"/>
    </source>
</evidence>
<keyword evidence="3" id="KW-0249">Electron transport</keyword>
<comment type="function">
    <text evidence="3">Catalyzes the ferredoxin-dependent oxidative decarboxylation of arylpyruvates.</text>
</comment>
<dbReference type="SUPFAM" id="SSF52518">
    <property type="entry name" value="Thiamin diphosphate-binding fold (THDP-binding)"/>
    <property type="match status" value="2"/>
</dbReference>
<dbReference type="EC" id="1.2.7.8" evidence="3"/>
<protein>
    <recommendedName>
        <fullName evidence="3">Indolepyruvate oxidoreductase subunit IorA</fullName>
        <shortName evidence="3">IOR</shortName>
        <ecNumber evidence="3">1.2.7.8</ecNumber>
    </recommendedName>
    <alternativeName>
        <fullName evidence="3">Indolepyruvate ferredoxin oxidoreductase subunit alpha</fullName>
    </alternativeName>
</protein>
<dbReference type="CDD" id="cd02008">
    <property type="entry name" value="TPP_IOR_alpha"/>
    <property type="match status" value="1"/>
</dbReference>
<keyword evidence="2 3" id="KW-0560">Oxidoreductase</keyword>
<dbReference type="Proteomes" id="UP000824023">
    <property type="component" value="Unassembled WGS sequence"/>
</dbReference>
<comment type="caution">
    <text evidence="6">The sequence shown here is derived from an EMBL/GenBank/DDBJ whole genome shotgun (WGS) entry which is preliminary data.</text>
</comment>
<organism evidence="6 7">
    <name type="scientific">Candidatus Bacteroides merdipullorum</name>
    <dbReference type="NCBI Taxonomy" id="2838474"/>
    <lineage>
        <taxon>Bacteria</taxon>
        <taxon>Pseudomonadati</taxon>
        <taxon>Bacteroidota</taxon>
        <taxon>Bacteroidia</taxon>
        <taxon>Bacteroidales</taxon>
        <taxon>Bacteroidaceae</taxon>
        <taxon>Bacteroides</taxon>
    </lineage>
</organism>
<keyword evidence="3" id="KW-0408">Iron</keyword>
<dbReference type="InterPro" id="IPR002880">
    <property type="entry name" value="Pyrv_Fd/Flavodoxin_OxRdtase_N"/>
</dbReference>
<dbReference type="GO" id="GO:0044281">
    <property type="term" value="P:small molecule metabolic process"/>
    <property type="evidence" value="ECO:0007669"/>
    <property type="project" value="UniProtKB-ARBA"/>
</dbReference>
<keyword evidence="1 3" id="KW-0479">Metal-binding</keyword>
<comment type="catalytic activity">
    <reaction evidence="3">
        <text>indole-3-pyruvate + 2 oxidized [2Fe-2S]-[ferredoxin] + CoA = (indol-3-yl)acetyl-CoA + 2 reduced [2Fe-2S]-[ferredoxin] + CO2 + H(+)</text>
        <dbReference type="Rhea" id="RHEA:12645"/>
        <dbReference type="Rhea" id="RHEA-COMP:10000"/>
        <dbReference type="Rhea" id="RHEA-COMP:10001"/>
        <dbReference type="ChEBI" id="CHEBI:15378"/>
        <dbReference type="ChEBI" id="CHEBI:16526"/>
        <dbReference type="ChEBI" id="CHEBI:17640"/>
        <dbReference type="ChEBI" id="CHEBI:33737"/>
        <dbReference type="ChEBI" id="CHEBI:33738"/>
        <dbReference type="ChEBI" id="CHEBI:57271"/>
        <dbReference type="ChEBI" id="CHEBI:57287"/>
        <dbReference type="EC" id="1.2.7.8"/>
    </reaction>
</comment>
<gene>
    <name evidence="6" type="ORF">H9819_00975</name>
</gene>
<name>A0A9D2A4M1_9BACE</name>
<dbReference type="AlphaFoldDB" id="A0A9D2A4M1"/>
<evidence type="ECO:0000256" key="1">
    <source>
        <dbReference type="ARBA" id="ARBA00022723"/>
    </source>
</evidence>
<dbReference type="InterPro" id="IPR045025">
    <property type="entry name" value="HACL1-like"/>
</dbReference>
<dbReference type="InterPro" id="IPR017721">
    <property type="entry name" value="IorA"/>
</dbReference>
<evidence type="ECO:0000313" key="6">
    <source>
        <dbReference type="EMBL" id="HIZ00812.1"/>
    </source>
</evidence>
<dbReference type="PIRSF" id="PIRSF006439">
    <property type="entry name" value="Indolepyruvate_ferr_oxidored"/>
    <property type="match status" value="1"/>
</dbReference>
<dbReference type="Gene3D" id="3.40.50.970">
    <property type="match status" value="2"/>
</dbReference>
<dbReference type="GO" id="GO:0051539">
    <property type="term" value="F:4 iron, 4 sulfur cluster binding"/>
    <property type="evidence" value="ECO:0007669"/>
    <property type="project" value="UniProtKB-UniRule"/>
</dbReference>
<dbReference type="GO" id="GO:0030976">
    <property type="term" value="F:thiamine pyrophosphate binding"/>
    <property type="evidence" value="ECO:0007669"/>
    <property type="project" value="InterPro"/>
</dbReference>
<dbReference type="GO" id="GO:0046872">
    <property type="term" value="F:metal ion binding"/>
    <property type="evidence" value="ECO:0007669"/>
    <property type="project" value="UniProtKB-UniRule"/>
</dbReference>
<evidence type="ECO:0000256" key="3">
    <source>
        <dbReference type="PIRNR" id="PIRNR006439"/>
    </source>
</evidence>
<evidence type="ECO:0000259" key="4">
    <source>
        <dbReference type="Pfam" id="PF01855"/>
    </source>
</evidence>
<proteinExistence type="predicted"/>
<evidence type="ECO:0000256" key="2">
    <source>
        <dbReference type="ARBA" id="ARBA00023002"/>
    </source>
</evidence>
<accession>A0A9D2A4M1</accession>
<dbReference type="InterPro" id="IPR029061">
    <property type="entry name" value="THDP-binding"/>
</dbReference>
<dbReference type="PANTHER" id="PTHR43710">
    <property type="entry name" value="2-HYDROXYACYL-COA LYASE"/>
    <property type="match status" value="1"/>
</dbReference>
<dbReference type="InterPro" id="IPR011766">
    <property type="entry name" value="TPP_enzyme_TPP-bd"/>
</dbReference>
<keyword evidence="3" id="KW-0813">Transport</keyword>
<reference evidence="6" key="2">
    <citation type="submission" date="2021-04" db="EMBL/GenBank/DDBJ databases">
        <authorList>
            <person name="Gilroy R."/>
        </authorList>
    </citation>
    <scope>NUCLEOTIDE SEQUENCE</scope>
    <source>
        <strain evidence="6">ChiHjej12B11-24981</strain>
    </source>
</reference>
<dbReference type="GO" id="GO:0043805">
    <property type="term" value="F:indolepyruvate ferredoxin oxidoreductase activity"/>
    <property type="evidence" value="ECO:0007669"/>
    <property type="project" value="UniProtKB-UniRule"/>
</dbReference>
<feature type="domain" description="Thiamine pyrophosphate enzyme TPP-binding" evidence="5">
    <location>
        <begin position="380"/>
        <end position="513"/>
    </location>
</feature>